<dbReference type="InterPro" id="IPR058924">
    <property type="entry name" value="AGPR_dimerisation_dom"/>
</dbReference>
<organism evidence="9 10">
    <name type="scientific">Methanosphaera stadtmanae</name>
    <dbReference type="NCBI Taxonomy" id="2317"/>
    <lineage>
        <taxon>Archaea</taxon>
        <taxon>Methanobacteriati</taxon>
        <taxon>Methanobacteriota</taxon>
        <taxon>Methanomada group</taxon>
        <taxon>Methanobacteria</taxon>
        <taxon>Methanobacteriales</taxon>
        <taxon>Methanobacteriaceae</taxon>
        <taxon>Methanosphaera</taxon>
    </lineage>
</organism>
<dbReference type="Pfam" id="PF01118">
    <property type="entry name" value="Semialdhyde_dh"/>
    <property type="match status" value="1"/>
</dbReference>
<feature type="active site" evidence="7">
    <location>
        <position position="147"/>
    </location>
</feature>
<dbReference type="Gene3D" id="3.30.360.10">
    <property type="entry name" value="Dihydrodipicolinate Reductase, domain 2"/>
    <property type="match status" value="1"/>
</dbReference>
<protein>
    <recommendedName>
        <fullName evidence="7">N-acetyl-gamma-glutamyl-phosphate reductase</fullName>
        <shortName evidence="7">AGPR</shortName>
        <ecNumber evidence="7">1.2.1.38</ecNumber>
    </recommendedName>
    <alternativeName>
        <fullName evidence="7">N-acetyl-glutamate semialdehyde dehydrogenase</fullName>
        <shortName evidence="7">NAGSA dehydrogenase</shortName>
    </alternativeName>
</protein>
<keyword evidence="5 7" id="KW-0560">Oxidoreductase</keyword>
<name>A0A328PZL4_9EURY</name>
<evidence type="ECO:0000256" key="7">
    <source>
        <dbReference type="HAMAP-Rule" id="MF_00150"/>
    </source>
</evidence>
<dbReference type="InterPro" id="IPR036291">
    <property type="entry name" value="NAD(P)-bd_dom_sf"/>
</dbReference>
<dbReference type="GO" id="GO:0070401">
    <property type="term" value="F:NADP+ binding"/>
    <property type="evidence" value="ECO:0007669"/>
    <property type="project" value="InterPro"/>
</dbReference>
<reference evidence="9 10" key="1">
    <citation type="submission" date="2017-05" db="EMBL/GenBank/DDBJ databases">
        <title>Host range expansion of the Methanosphaera genus to humans and monogastric animals involves recent and extensive reduction in genome content.</title>
        <authorList>
            <person name="Hoedt E.C."/>
            <person name="Volmer J.G."/>
            <person name="Parks D.H."/>
            <person name="Rosewarne C.P."/>
            <person name="Denman S.E."/>
            <person name="Mcsweeney C.S."/>
            <person name="O Cuiv P."/>
            <person name="Hugenholtz P."/>
            <person name="Tyson G.W."/>
            <person name="Morrison M."/>
        </authorList>
    </citation>
    <scope>NUCLEOTIDE SEQUENCE [LARGE SCALE GENOMIC DNA]</scope>
    <source>
        <strain evidence="9 10">PA5</strain>
    </source>
</reference>
<dbReference type="RefSeq" id="WP_011406151.1">
    <property type="nucleotide sequence ID" value="NZ_CATZXA010000020.1"/>
</dbReference>
<proteinExistence type="inferred from homology"/>
<sequence length="342" mass="37546">MSKIDVAIIGASGYTGGELVRLLTRHPRVNISTVTSRKNNGEDLSSLHPNLQDLDLKFTNPDTKDIDADVVFSALPHGVSMKLVPEYLDNGARVIDLSGDFRFSDVSVYEKWYGMKHEHPDLKAVFGLPEINRDKIKDATLIANPGCFPTGAILSSLPIVENKLVDRIILDSKSGVSGAGISPNNNTHYPTCADNIKPYAIANHRHTPEIREQLRNFGTGTVKVSFTPHLVPVIRGIITTNHSFLLKNDVSASDVHDLYMDYYKNEPFVKVLKDNNIPLLASVRGSNYCQIGGISLDDEDELVVVSAIDNLVKGASGQAIQNMNIMFGFDETEGLKELGLYP</sequence>
<dbReference type="FunFam" id="3.30.360.10:FF:000014">
    <property type="entry name" value="N-acetyl-gamma-glutamyl-phosphate reductase"/>
    <property type="match status" value="1"/>
</dbReference>
<gene>
    <name evidence="7" type="primary">argC</name>
    <name evidence="9" type="ORF">CA615_02650</name>
</gene>
<dbReference type="InterPro" id="IPR000706">
    <property type="entry name" value="AGPR_type-1"/>
</dbReference>
<comment type="function">
    <text evidence="7">Catalyzes the NADPH-dependent reduction of N-acetyl-5-glutamyl phosphate to yield N-acetyl-L-glutamate 5-semialdehyde.</text>
</comment>
<dbReference type="GeneID" id="3854803"/>
<dbReference type="PANTHER" id="PTHR32338:SF10">
    <property type="entry name" value="N-ACETYL-GAMMA-GLUTAMYL-PHOSPHATE REDUCTASE, CHLOROPLASTIC-RELATED"/>
    <property type="match status" value="1"/>
</dbReference>
<dbReference type="SUPFAM" id="SSF51735">
    <property type="entry name" value="NAD(P)-binding Rossmann-fold domains"/>
    <property type="match status" value="1"/>
</dbReference>
<comment type="pathway">
    <text evidence="1 7">Amino-acid biosynthesis; L-arginine biosynthesis; N(2)-acetyl-L-ornithine from L-glutamate: step 3/4.</text>
</comment>
<evidence type="ECO:0000259" key="8">
    <source>
        <dbReference type="SMART" id="SM00859"/>
    </source>
</evidence>
<keyword evidence="7" id="KW-0963">Cytoplasm</keyword>
<dbReference type="EC" id="1.2.1.38" evidence="7"/>
<dbReference type="HAMAP" id="MF_00150">
    <property type="entry name" value="ArgC_type1"/>
    <property type="match status" value="1"/>
</dbReference>
<dbReference type="InterPro" id="IPR000534">
    <property type="entry name" value="Semialdehyde_DH_NAD-bd"/>
</dbReference>
<dbReference type="GO" id="GO:0006526">
    <property type="term" value="P:L-arginine biosynthetic process"/>
    <property type="evidence" value="ECO:0007669"/>
    <property type="project" value="UniProtKB-UniRule"/>
</dbReference>
<dbReference type="GO" id="GO:0051287">
    <property type="term" value="F:NAD binding"/>
    <property type="evidence" value="ECO:0007669"/>
    <property type="project" value="InterPro"/>
</dbReference>
<evidence type="ECO:0000256" key="1">
    <source>
        <dbReference type="ARBA" id="ARBA00004862"/>
    </source>
</evidence>
<dbReference type="Proteomes" id="UP000248557">
    <property type="component" value="Unassembled WGS sequence"/>
</dbReference>
<accession>A0A328PZL4</accession>
<dbReference type="InterPro" id="IPR050085">
    <property type="entry name" value="AGPR"/>
</dbReference>
<dbReference type="AlphaFoldDB" id="A0A328PZL4"/>
<dbReference type="OMA" id="PHLTPMI"/>
<comment type="subcellular location">
    <subcellularLocation>
        <location evidence="7">Cytoplasm</location>
    </subcellularLocation>
</comment>
<keyword evidence="4 7" id="KW-0521">NADP</keyword>
<dbReference type="CDD" id="cd17895">
    <property type="entry name" value="AGPR_1_N"/>
    <property type="match status" value="1"/>
</dbReference>
<dbReference type="Pfam" id="PF22698">
    <property type="entry name" value="Semialdhyde_dhC_1"/>
    <property type="match status" value="1"/>
</dbReference>
<evidence type="ECO:0000256" key="3">
    <source>
        <dbReference type="ARBA" id="ARBA00022605"/>
    </source>
</evidence>
<dbReference type="SMART" id="SM00859">
    <property type="entry name" value="Semialdhyde_dh"/>
    <property type="match status" value="1"/>
</dbReference>
<dbReference type="SMR" id="A0A328PZL4"/>
<comment type="similarity">
    <text evidence="7">Belongs to the NAGSA dehydrogenase family. Type 1 subfamily.</text>
</comment>
<dbReference type="EMBL" id="NGJK01000026">
    <property type="protein sequence ID" value="RAP03412.1"/>
    <property type="molecule type" value="Genomic_DNA"/>
</dbReference>
<dbReference type="SUPFAM" id="SSF55347">
    <property type="entry name" value="Glyceraldehyde-3-phosphate dehydrogenase-like, C-terminal domain"/>
    <property type="match status" value="1"/>
</dbReference>
<dbReference type="Gene3D" id="3.40.50.720">
    <property type="entry name" value="NAD(P)-binding Rossmann-like Domain"/>
    <property type="match status" value="1"/>
</dbReference>
<evidence type="ECO:0000256" key="5">
    <source>
        <dbReference type="ARBA" id="ARBA00023002"/>
    </source>
</evidence>
<evidence type="ECO:0000313" key="10">
    <source>
        <dbReference type="Proteomes" id="UP000248557"/>
    </source>
</evidence>
<dbReference type="UniPathway" id="UPA00068">
    <property type="reaction ID" value="UER00108"/>
</dbReference>
<comment type="caution">
    <text evidence="9">The sequence shown here is derived from an EMBL/GenBank/DDBJ whole genome shotgun (WGS) entry which is preliminary data.</text>
</comment>
<evidence type="ECO:0000313" key="9">
    <source>
        <dbReference type="EMBL" id="RAP03412.1"/>
    </source>
</evidence>
<keyword evidence="2 7" id="KW-0055">Arginine biosynthesis</keyword>
<evidence type="ECO:0000256" key="2">
    <source>
        <dbReference type="ARBA" id="ARBA00022571"/>
    </source>
</evidence>
<dbReference type="NCBIfam" id="TIGR01850">
    <property type="entry name" value="argC"/>
    <property type="match status" value="1"/>
</dbReference>
<dbReference type="PANTHER" id="PTHR32338">
    <property type="entry name" value="N-ACETYL-GAMMA-GLUTAMYL-PHOSPHATE REDUCTASE, CHLOROPLASTIC-RELATED-RELATED"/>
    <property type="match status" value="1"/>
</dbReference>
<dbReference type="CDD" id="cd23934">
    <property type="entry name" value="AGPR_1_C"/>
    <property type="match status" value="1"/>
</dbReference>
<evidence type="ECO:0000256" key="4">
    <source>
        <dbReference type="ARBA" id="ARBA00022857"/>
    </source>
</evidence>
<dbReference type="GO" id="GO:0005737">
    <property type="term" value="C:cytoplasm"/>
    <property type="evidence" value="ECO:0007669"/>
    <property type="project" value="UniProtKB-SubCell"/>
</dbReference>
<feature type="domain" description="Semialdehyde dehydrogenase NAD-binding" evidence="8">
    <location>
        <begin position="5"/>
        <end position="139"/>
    </location>
</feature>
<dbReference type="GeneID" id="41325126"/>
<dbReference type="GO" id="GO:0003942">
    <property type="term" value="F:N-acetyl-gamma-glutamyl-phosphate reductase activity"/>
    <property type="evidence" value="ECO:0007669"/>
    <property type="project" value="UniProtKB-UniRule"/>
</dbReference>
<evidence type="ECO:0000256" key="6">
    <source>
        <dbReference type="ARBA" id="ARBA00050557"/>
    </source>
</evidence>
<comment type="catalytic activity">
    <reaction evidence="6 7">
        <text>N-acetyl-L-glutamate 5-semialdehyde + phosphate + NADP(+) = N-acetyl-L-glutamyl 5-phosphate + NADPH + H(+)</text>
        <dbReference type="Rhea" id="RHEA:21588"/>
        <dbReference type="ChEBI" id="CHEBI:15378"/>
        <dbReference type="ChEBI" id="CHEBI:29123"/>
        <dbReference type="ChEBI" id="CHEBI:43474"/>
        <dbReference type="ChEBI" id="CHEBI:57783"/>
        <dbReference type="ChEBI" id="CHEBI:57936"/>
        <dbReference type="ChEBI" id="CHEBI:58349"/>
        <dbReference type="EC" id="1.2.1.38"/>
    </reaction>
</comment>
<keyword evidence="3 7" id="KW-0028">Amino-acid biosynthesis</keyword>